<keyword evidence="1" id="KW-1133">Transmembrane helix</keyword>
<evidence type="ECO:0000256" key="1">
    <source>
        <dbReference type="SAM" id="Phobius"/>
    </source>
</evidence>
<keyword evidence="3" id="KW-1185">Reference proteome</keyword>
<feature type="transmembrane region" description="Helical" evidence="1">
    <location>
        <begin position="55"/>
        <end position="76"/>
    </location>
</feature>
<evidence type="ECO:0000313" key="3">
    <source>
        <dbReference type="Proteomes" id="UP001055025"/>
    </source>
</evidence>
<dbReference type="EMBL" id="BQKC01000001">
    <property type="protein sequence ID" value="GJM54864.1"/>
    <property type="molecule type" value="Genomic_DNA"/>
</dbReference>
<dbReference type="RefSeq" id="WP_135978707.1">
    <property type="nucleotide sequence ID" value="NZ_BQKC01000001.1"/>
</dbReference>
<dbReference type="AlphaFoldDB" id="A0AAV5B1W9"/>
<gene>
    <name evidence="2" type="ORF">ATOP_05190</name>
</gene>
<protein>
    <submittedName>
        <fullName evidence="2">Uncharacterized protein</fullName>
    </submittedName>
</protein>
<dbReference type="Proteomes" id="UP001055025">
    <property type="component" value="Unassembled WGS sequence"/>
</dbReference>
<feature type="transmembrane region" description="Helical" evidence="1">
    <location>
        <begin position="25"/>
        <end position="48"/>
    </location>
</feature>
<feature type="transmembrane region" description="Helical" evidence="1">
    <location>
        <begin position="88"/>
        <end position="107"/>
    </location>
</feature>
<reference evidence="2" key="1">
    <citation type="journal article" date="2022" name="Int. J. Syst. Evol. Microbiol.">
        <title>Granulimonas faecalis gen. nov., sp. nov., and Leptogranulimonas caecicola gen. nov., sp. nov., novel lactate-producing Atopobiaceae bacteria isolated from mouse intestines, and an emended description of the family Atopobiaceae.</title>
        <authorList>
            <person name="Morinaga K."/>
            <person name="Kusada H."/>
            <person name="Sakamoto S."/>
            <person name="Murakami T."/>
            <person name="Toyoda A."/>
            <person name="Mori H."/>
            <person name="Meng X.Y."/>
            <person name="Takashino M."/>
            <person name="Murotomi K."/>
            <person name="Tamaki H."/>
        </authorList>
    </citation>
    <scope>NUCLEOTIDE SEQUENCE</scope>
    <source>
        <strain evidence="2">OPF53</strain>
    </source>
</reference>
<evidence type="ECO:0000313" key="2">
    <source>
        <dbReference type="EMBL" id="GJM54864.1"/>
    </source>
</evidence>
<keyword evidence="1" id="KW-0812">Transmembrane</keyword>
<comment type="caution">
    <text evidence="2">The sequence shown here is derived from an EMBL/GenBank/DDBJ whole genome shotgun (WGS) entry which is preliminary data.</text>
</comment>
<name>A0AAV5B1W9_9ACTN</name>
<accession>A0AAV5B1W9</accession>
<keyword evidence="1" id="KW-0472">Membrane</keyword>
<sequence>MARAAGTPDLARRWLGETDYDIPRFGFVSAAVVTASLVIAVFVVPALTAPLAPSLPLATPVAQGLLVGFSVAVMEFFHENDRGPCPGFWFVAAALSAALAAVFCVLFV</sequence>
<proteinExistence type="predicted"/>
<organism evidence="2 3">
    <name type="scientific">Granulimonas faecalis</name>
    <dbReference type="NCBI Taxonomy" id="2894155"/>
    <lineage>
        <taxon>Bacteria</taxon>
        <taxon>Bacillati</taxon>
        <taxon>Actinomycetota</taxon>
        <taxon>Coriobacteriia</taxon>
        <taxon>Coriobacteriales</taxon>
        <taxon>Kribbibacteriaceae</taxon>
        <taxon>Granulimonas</taxon>
    </lineage>
</organism>